<dbReference type="AlphaFoldDB" id="A0A518EPN7"/>
<dbReference type="RefSeq" id="WP_145195907.1">
    <property type="nucleotide sequence ID" value="NZ_CP036434.1"/>
</dbReference>
<evidence type="ECO:0000313" key="2">
    <source>
        <dbReference type="EMBL" id="QDV06057.1"/>
    </source>
</evidence>
<dbReference type="SUPFAM" id="SSF56112">
    <property type="entry name" value="Protein kinase-like (PK-like)"/>
    <property type="match status" value="1"/>
</dbReference>
<dbReference type="Pfam" id="PF01636">
    <property type="entry name" value="APH"/>
    <property type="match status" value="1"/>
</dbReference>
<dbReference type="Proteomes" id="UP000320390">
    <property type="component" value="Chromosome"/>
</dbReference>
<protein>
    <recommendedName>
        <fullName evidence="1">Aminoglycoside phosphotransferase domain-containing protein</fullName>
    </recommendedName>
</protein>
<organism evidence="2 3">
    <name type="scientific">Saltatorellus ferox</name>
    <dbReference type="NCBI Taxonomy" id="2528018"/>
    <lineage>
        <taxon>Bacteria</taxon>
        <taxon>Pseudomonadati</taxon>
        <taxon>Planctomycetota</taxon>
        <taxon>Planctomycetia</taxon>
        <taxon>Planctomycetia incertae sedis</taxon>
        <taxon>Saltatorellus</taxon>
    </lineage>
</organism>
<dbReference type="InterPro" id="IPR011009">
    <property type="entry name" value="Kinase-like_dom_sf"/>
</dbReference>
<reference evidence="2 3" key="1">
    <citation type="submission" date="2019-02" db="EMBL/GenBank/DDBJ databases">
        <title>Deep-cultivation of Planctomycetes and their phenomic and genomic characterization uncovers novel biology.</title>
        <authorList>
            <person name="Wiegand S."/>
            <person name="Jogler M."/>
            <person name="Boedeker C."/>
            <person name="Pinto D."/>
            <person name="Vollmers J."/>
            <person name="Rivas-Marin E."/>
            <person name="Kohn T."/>
            <person name="Peeters S.H."/>
            <person name="Heuer A."/>
            <person name="Rast P."/>
            <person name="Oberbeckmann S."/>
            <person name="Bunk B."/>
            <person name="Jeske O."/>
            <person name="Meyerdierks A."/>
            <person name="Storesund J.E."/>
            <person name="Kallscheuer N."/>
            <person name="Luecker S."/>
            <person name="Lage O.M."/>
            <person name="Pohl T."/>
            <person name="Merkel B.J."/>
            <person name="Hornburger P."/>
            <person name="Mueller R.-W."/>
            <person name="Bruemmer F."/>
            <person name="Labrenz M."/>
            <person name="Spormann A.M."/>
            <person name="Op den Camp H."/>
            <person name="Overmann J."/>
            <person name="Amann R."/>
            <person name="Jetten M.S.M."/>
            <person name="Mascher T."/>
            <person name="Medema M.H."/>
            <person name="Devos D.P."/>
            <person name="Kaster A.-K."/>
            <person name="Ovreas L."/>
            <person name="Rohde M."/>
            <person name="Galperin M.Y."/>
            <person name="Jogler C."/>
        </authorList>
    </citation>
    <scope>NUCLEOTIDE SEQUENCE [LARGE SCALE GENOMIC DNA]</scope>
    <source>
        <strain evidence="2 3">Poly30</strain>
    </source>
</reference>
<proteinExistence type="predicted"/>
<accession>A0A518EPN7</accession>
<dbReference type="InterPro" id="IPR002575">
    <property type="entry name" value="Aminoglycoside_PTrfase"/>
</dbReference>
<gene>
    <name evidence="2" type="ORF">Poly30_15610</name>
</gene>
<dbReference type="EMBL" id="CP036434">
    <property type="protein sequence ID" value="QDV06057.1"/>
    <property type="molecule type" value="Genomic_DNA"/>
</dbReference>
<keyword evidence="3" id="KW-1185">Reference proteome</keyword>
<evidence type="ECO:0000313" key="3">
    <source>
        <dbReference type="Proteomes" id="UP000320390"/>
    </source>
</evidence>
<evidence type="ECO:0000259" key="1">
    <source>
        <dbReference type="Pfam" id="PF01636"/>
    </source>
</evidence>
<feature type="domain" description="Aminoglycoside phosphotransferase" evidence="1">
    <location>
        <begin position="184"/>
        <end position="357"/>
    </location>
</feature>
<dbReference type="OrthoDB" id="2088152at2"/>
<name>A0A518EPN7_9BACT</name>
<dbReference type="Gene3D" id="3.90.1200.10">
    <property type="match status" value="1"/>
</dbReference>
<sequence>MKHALPYGIDSWLPVLRGGAAPSVFLDAGDARTAARLAKAWAELPAGGRIVLQSVAAPGSKPVLGPLEGGLKSSGTVERFVVFPGTGGSFTLLPTVDGAALRGGMALLPGGRAGGRALWALLRVASPLGIAQRLGRPELAIWTKGPFDRESEDLAVLPVAGSIAVAAGVPGRNQKIIVRALDRRGNARAILKLGFSERTDDAVTREAHALKIVGETLEDRAPLLLAEGRRAGRTWLAQEVLEGKHAGDEFTPMHADLLSELSRETRDEELLTDMPFFQDTLRNLCRLDPAVDPDWHREYSSLCDALENSVDGFALPTCHAHGDFTPWNLLARRGRVRAFDWEYFSKRAPALYDVFHFHIQTGVLVKRHSGERIFDDLGALFRGPAADVVAATSLRREEILQLAALYVLHEGVSHELEERRNPSPFAQAGWLRHARRALCRRLVGLLTERRLPDWTELPPDHGRVAA</sequence>